<dbReference type="PANTHER" id="PTHR24023">
    <property type="entry name" value="COLLAGEN ALPHA"/>
    <property type="match status" value="1"/>
</dbReference>
<protein>
    <submittedName>
        <fullName evidence="2">Collagen alpha-5(VI) chain</fullName>
    </submittedName>
</protein>
<feature type="region of interest" description="Disordered" evidence="1">
    <location>
        <begin position="126"/>
        <end position="161"/>
    </location>
</feature>
<feature type="compositionally biased region" description="Pro residues" evidence="1">
    <location>
        <begin position="138"/>
        <end position="147"/>
    </location>
</feature>
<feature type="region of interest" description="Disordered" evidence="1">
    <location>
        <begin position="1"/>
        <end position="80"/>
    </location>
</feature>
<dbReference type="AlphaFoldDB" id="L5MCL3"/>
<dbReference type="EMBL" id="KB101600">
    <property type="protein sequence ID" value="ELK36369.1"/>
    <property type="molecule type" value="Genomic_DNA"/>
</dbReference>
<dbReference type="GO" id="GO:0030198">
    <property type="term" value="P:extracellular matrix organization"/>
    <property type="evidence" value="ECO:0007669"/>
    <property type="project" value="TreeGrafter"/>
</dbReference>
<dbReference type="InterPro" id="IPR050149">
    <property type="entry name" value="Collagen_superfamily"/>
</dbReference>
<evidence type="ECO:0000313" key="2">
    <source>
        <dbReference type="EMBL" id="ELK36369.1"/>
    </source>
</evidence>
<accession>L5MCL3</accession>
<dbReference type="Pfam" id="PF01391">
    <property type="entry name" value="Collagen"/>
    <property type="match status" value="1"/>
</dbReference>
<feature type="compositionally biased region" description="Low complexity" evidence="1">
    <location>
        <begin position="126"/>
        <end position="136"/>
    </location>
</feature>
<evidence type="ECO:0000256" key="1">
    <source>
        <dbReference type="SAM" id="MobiDB-lite"/>
    </source>
</evidence>
<dbReference type="GO" id="GO:0031012">
    <property type="term" value="C:extracellular matrix"/>
    <property type="evidence" value="ECO:0007669"/>
    <property type="project" value="TreeGrafter"/>
</dbReference>
<dbReference type="Proteomes" id="UP000010556">
    <property type="component" value="Unassembled WGS sequence"/>
</dbReference>
<dbReference type="GO" id="GO:0005581">
    <property type="term" value="C:collagen trimer"/>
    <property type="evidence" value="ECO:0007669"/>
    <property type="project" value="UniProtKB-KW"/>
</dbReference>
<dbReference type="GO" id="GO:0005615">
    <property type="term" value="C:extracellular space"/>
    <property type="evidence" value="ECO:0007669"/>
    <property type="project" value="TreeGrafter"/>
</dbReference>
<gene>
    <name evidence="2" type="ORF">MDA_GLEAN10022499</name>
</gene>
<sequence>MEKEAGGGSHQASELGQVAPRARGEAGPTGARGPEGAQGPRGEPGTPGSPGPAGASTSPPPPPIPSLQHQQDSAWKRQLAAGPALGPAAWEGWEGWGLCFAAYFMVTMSPFQGNPGTDGIPGAKGSAGAPGIAGAPGFPGPRGPPGPQGATGPLGPKGQTVRAWSEPQVPLTPCSQAPSSLLPTHALVSLGGHLYGFLEVGAGSAGRTQGEPASLSVQGEPGIAGFKGEQGPKGETVSICPSVLVFPHGCSRVGVGDPGPSPTTSVAPPLTWDLSGCAQRGHVTELLLQLLSLLGHCEQFERYTSVSPGPLLFHDDP</sequence>
<dbReference type="GO" id="GO:0030020">
    <property type="term" value="F:extracellular matrix structural constituent conferring tensile strength"/>
    <property type="evidence" value="ECO:0007669"/>
    <property type="project" value="TreeGrafter"/>
</dbReference>
<name>L5MCL3_MYODS</name>
<dbReference type="InterPro" id="IPR008160">
    <property type="entry name" value="Collagen"/>
</dbReference>
<evidence type="ECO:0000313" key="3">
    <source>
        <dbReference type="Proteomes" id="UP000010556"/>
    </source>
</evidence>
<organism evidence="2 3">
    <name type="scientific">Myotis davidii</name>
    <name type="common">David's myotis</name>
    <dbReference type="NCBI Taxonomy" id="225400"/>
    <lineage>
        <taxon>Eukaryota</taxon>
        <taxon>Metazoa</taxon>
        <taxon>Chordata</taxon>
        <taxon>Craniata</taxon>
        <taxon>Vertebrata</taxon>
        <taxon>Euteleostomi</taxon>
        <taxon>Mammalia</taxon>
        <taxon>Eutheria</taxon>
        <taxon>Laurasiatheria</taxon>
        <taxon>Chiroptera</taxon>
        <taxon>Yangochiroptera</taxon>
        <taxon>Vespertilionidae</taxon>
        <taxon>Myotis</taxon>
    </lineage>
</organism>
<keyword evidence="3" id="KW-1185">Reference proteome</keyword>
<keyword evidence="2" id="KW-0176">Collagen</keyword>
<proteinExistence type="predicted"/>
<reference evidence="3" key="1">
    <citation type="journal article" date="2013" name="Science">
        <title>Comparative analysis of bat genomes provides insight into the evolution of flight and immunity.</title>
        <authorList>
            <person name="Zhang G."/>
            <person name="Cowled C."/>
            <person name="Shi Z."/>
            <person name="Huang Z."/>
            <person name="Bishop-Lilly K.A."/>
            <person name="Fang X."/>
            <person name="Wynne J.W."/>
            <person name="Xiong Z."/>
            <person name="Baker M.L."/>
            <person name="Zhao W."/>
            <person name="Tachedjian M."/>
            <person name="Zhu Y."/>
            <person name="Zhou P."/>
            <person name="Jiang X."/>
            <person name="Ng J."/>
            <person name="Yang L."/>
            <person name="Wu L."/>
            <person name="Xiao J."/>
            <person name="Feng Y."/>
            <person name="Chen Y."/>
            <person name="Sun X."/>
            <person name="Zhang Y."/>
            <person name="Marsh G.A."/>
            <person name="Crameri G."/>
            <person name="Broder C.C."/>
            <person name="Frey K.G."/>
            <person name="Wang L.F."/>
            <person name="Wang J."/>
        </authorList>
    </citation>
    <scope>NUCLEOTIDE SEQUENCE [LARGE SCALE GENOMIC DNA]</scope>
</reference>
<feature type="compositionally biased region" description="Low complexity" evidence="1">
    <location>
        <begin position="40"/>
        <end position="57"/>
    </location>
</feature>
<dbReference type="PANTHER" id="PTHR24023:SF1112">
    <property type="entry name" value="COL_CUTICLE_N DOMAIN-CONTAINING PROTEIN-RELATED"/>
    <property type="match status" value="1"/>
</dbReference>